<dbReference type="AlphaFoldDB" id="A0A1I6VMS7"/>
<dbReference type="OrthoDB" id="9792929at2"/>
<organism evidence="2 3">
    <name type="scientific">Sphingobacterium wenxiniae</name>
    <dbReference type="NCBI Taxonomy" id="683125"/>
    <lineage>
        <taxon>Bacteria</taxon>
        <taxon>Pseudomonadati</taxon>
        <taxon>Bacteroidota</taxon>
        <taxon>Sphingobacteriia</taxon>
        <taxon>Sphingobacteriales</taxon>
        <taxon>Sphingobacteriaceae</taxon>
        <taxon>Sphingobacterium</taxon>
    </lineage>
</organism>
<dbReference type="Gene3D" id="3.40.630.30">
    <property type="match status" value="1"/>
</dbReference>
<dbReference type="Proteomes" id="UP000198785">
    <property type="component" value="Unassembled WGS sequence"/>
</dbReference>
<dbReference type="PANTHER" id="PTHR43072">
    <property type="entry name" value="N-ACETYLTRANSFERASE"/>
    <property type="match status" value="1"/>
</dbReference>
<dbReference type="GO" id="GO:0016747">
    <property type="term" value="F:acyltransferase activity, transferring groups other than amino-acyl groups"/>
    <property type="evidence" value="ECO:0007669"/>
    <property type="project" value="InterPro"/>
</dbReference>
<evidence type="ECO:0000313" key="2">
    <source>
        <dbReference type="EMBL" id="SFT15010.1"/>
    </source>
</evidence>
<evidence type="ECO:0000259" key="1">
    <source>
        <dbReference type="PROSITE" id="PS51186"/>
    </source>
</evidence>
<dbReference type="CDD" id="cd04301">
    <property type="entry name" value="NAT_SF"/>
    <property type="match status" value="1"/>
</dbReference>
<accession>A0A1I6VMS7</accession>
<evidence type="ECO:0000313" key="3">
    <source>
        <dbReference type="Proteomes" id="UP000198785"/>
    </source>
</evidence>
<keyword evidence="2" id="KW-0808">Transferase</keyword>
<dbReference type="InterPro" id="IPR016181">
    <property type="entry name" value="Acyl_CoA_acyltransferase"/>
</dbReference>
<gene>
    <name evidence="2" type="ORF">SAMN05660206_11563</name>
</gene>
<proteinExistence type="predicted"/>
<dbReference type="Pfam" id="PF00583">
    <property type="entry name" value="Acetyltransf_1"/>
    <property type="match status" value="1"/>
</dbReference>
<feature type="domain" description="N-acetyltransferase" evidence="1">
    <location>
        <begin position="1"/>
        <end position="142"/>
    </location>
</feature>
<dbReference type="InterPro" id="IPR000182">
    <property type="entry name" value="GNAT_dom"/>
</dbReference>
<dbReference type="SUPFAM" id="SSF55729">
    <property type="entry name" value="Acyl-CoA N-acyltransferases (Nat)"/>
    <property type="match status" value="1"/>
</dbReference>
<dbReference type="RefSeq" id="WP_093367450.1">
    <property type="nucleotide sequence ID" value="NZ_FOZZ01000015.1"/>
</dbReference>
<name>A0A1I6VMS7_9SPHI</name>
<sequence length="142" mass="16307">MEIKILDKETGKNPIIQNQIYALFKQLSPNKRPLNFDEILHQNNQIVLIACFIADKVVGIASMANYSVISGKKGWIEDVVVSENYRGMGIGRKLIEKLLAIADEEYLTEVLLFTEDHRNAAIHLYESLNFKRKESNIFVLKR</sequence>
<dbReference type="STRING" id="683125.SAMN05660206_11563"/>
<protein>
    <submittedName>
        <fullName evidence="2">Acetyltransferase (GNAT) family protein</fullName>
    </submittedName>
</protein>
<reference evidence="2 3" key="1">
    <citation type="submission" date="2016-10" db="EMBL/GenBank/DDBJ databases">
        <authorList>
            <person name="de Groot N.N."/>
        </authorList>
    </citation>
    <scope>NUCLEOTIDE SEQUENCE [LARGE SCALE GENOMIC DNA]</scope>
    <source>
        <strain evidence="2 3">DSM 22789</strain>
    </source>
</reference>
<dbReference type="EMBL" id="FOZZ01000015">
    <property type="protein sequence ID" value="SFT15010.1"/>
    <property type="molecule type" value="Genomic_DNA"/>
</dbReference>
<keyword evidence="3" id="KW-1185">Reference proteome</keyword>
<dbReference type="PROSITE" id="PS51186">
    <property type="entry name" value="GNAT"/>
    <property type="match status" value="1"/>
</dbReference>